<dbReference type="GO" id="GO:0009306">
    <property type="term" value="P:protein secretion"/>
    <property type="evidence" value="ECO:0007669"/>
    <property type="project" value="InterPro"/>
</dbReference>
<sequence length="1666" mass="182823">MKKLIKYRALRILIRVIIGLLLFFALLVLFIRSPWGQGIIVDKAVSFVEDKTGTNVDIDKLYLTFSGNLSLKGLYLEDQNQDTLLYSQALEVAVGLLPLIKGDEINIKKVDWNGLKARVIRPEASESFNYQFLIDAFASPANSTVTDTTPTTAPEINIGNVYFNNFDLIYADEPQGMLAKLKLGSLALEVETLDLDKFIFEVDELSISNTRVNYELNKKAQVTQATEESNEAMQLPQLAVGLLNLENVRLNYKSLADFTEAELDLEELILELPLADLNTQKIVLDELTLNNSKVVYRQTAAQADQSEAQATATSTQPTAFEWPDWNVEAKNISLANNVLTLQTANTYLESGVFNPEWIDLQGLIFKAGDISLKPDEANFELNNLAFKERSGLMLQSFAFDLSVDESELLLEDLAFVTPKNSLSGNIVLGYTSINQLINSPELANLDLYLNRLKLDPTEFSAFSPALAKNEYLQKLSNKELIGSLAIAGKVSDLSIDKFSLVWGDSTDINFVGRIQHLTDTDLLKASLQNIDIRSARKDIVQFIEEDSLGLELPKQLRLQGNATASLNSANADLRLNTSLGNISVNGDFSQSEPLAFKADLSAENLQLRTLLQNDQLDTLSFAMKIEGSGTELSDLDAKLSTSFERLTYNGYDFSNLEISGALENGEGDVKLAFKDENLDMTMLTQLALDSVSPKVNTKLTVKGADLFRMGLTQANIRTAFELKASYVGNEANFDIEAGLNDGVAIYNQEAYNFGGFSMKAKSAQDTLNVYIQSNTIDSKITANRSLNEIIPVFQRELEYYLNQPETVSTDSIDNNTVLNMDMVIRQTPIISEVFLQKLDRMDSISLDLNFNEQDHTITAELLAPYIQYQGSALDSLQLKLNGKNNRLDFLLSWAGVSAGSIEIDETMLKGYIDDGFVDSRLTVKENQSTLLNVGSEVRINSDTLQFTIAPDTLVFDSKEWQILDGNRISYAIEYLRVENFELSNGQQKITLGTSLPNHEGEHVGAIFSNFNLTTITSLLNSEKPLAAGILNGDVILENPFGSYGITADLNIADLATLDVPLGEMNLDASAAGSDKYEAKLTIMGENMLLGLVGSYTAAEEGGNLSLDLDLSKLDMSIVEALSNDALSESEGMLSANVEISGTTTDPQYNGTLAFNQVGFLVNELNSTFRIANEQLEVNNAGLYLNDFVITDGESNDFSLDGDILTESLTNPSFDLKLVANNFGVVNSTAEDSDLFYGDVSLDADLDITGDLEVPRVRGTLKIIDGSNLTFIIPESQAELKERDGVVVFVNKKNPDNILTRTSQAESSALAASLSGYDVETNFTIGENSEFKIIIDETTGDNLLVKGNGDFNLSLEPNGRTSLSGKYEVSGGHYEANLFNLVQRKFQIVSGSSISWGGDPYDADLDVRAMYDVETSAGPLMAVKTSAEGTALESSYQERLPFQVYINVEGQLLSPQISFSLDMPEDDRGALSGSVYSQVQQLNNQEEELNKQVFSLLVLNRFFPSSGSDGSNGGPASLAMDNVNKVLSSQLNTYSDKVFGSAVDVGFDLNSRSDSTGAPAQTQLGITARKQLFNERLIVQVGSEVDVAGTQNASQSTPIIGNISLEYLLTEDKRLRLKGFSKNQYEGVIDGQLTVSGIAIIFTREFNKFKELWAKQVKEEVEKGGNK</sequence>
<reference evidence="7 8" key="1">
    <citation type="submission" date="2016-01" db="EMBL/GenBank/DDBJ databases">
        <title>Genome sequencing of Roseivirga spongicola UST030701-084.</title>
        <authorList>
            <person name="Selvaratnam C."/>
            <person name="Thevarajoo S."/>
            <person name="Goh K.M."/>
            <person name="Ee R."/>
            <person name="Chan K.-G."/>
            <person name="Chong C.S."/>
        </authorList>
    </citation>
    <scope>NUCLEOTIDE SEQUENCE [LARGE SCALE GENOMIC DNA]</scope>
    <source>
        <strain evidence="7 8">UST030701-084</strain>
    </source>
</reference>
<evidence type="ECO:0000256" key="1">
    <source>
        <dbReference type="ARBA" id="ARBA00004167"/>
    </source>
</evidence>
<dbReference type="RefSeq" id="WP_068216374.1">
    <property type="nucleotide sequence ID" value="NZ_CP139724.1"/>
</dbReference>
<evidence type="ECO:0000256" key="4">
    <source>
        <dbReference type="ARBA" id="ARBA00023136"/>
    </source>
</evidence>
<dbReference type="Pfam" id="PF04357">
    <property type="entry name" value="TamB"/>
    <property type="match status" value="1"/>
</dbReference>
<dbReference type="EMBL" id="LRPC01000001">
    <property type="protein sequence ID" value="KYG77724.1"/>
    <property type="molecule type" value="Genomic_DNA"/>
</dbReference>
<accession>A0A150XGC6</accession>
<name>A0A150XGC6_9BACT</name>
<keyword evidence="3 5" id="KW-1133">Transmembrane helix</keyword>
<evidence type="ECO:0000256" key="5">
    <source>
        <dbReference type="SAM" id="Phobius"/>
    </source>
</evidence>
<organism evidence="7 8">
    <name type="scientific">Roseivirga spongicola</name>
    <dbReference type="NCBI Taxonomy" id="333140"/>
    <lineage>
        <taxon>Bacteria</taxon>
        <taxon>Pseudomonadati</taxon>
        <taxon>Bacteroidota</taxon>
        <taxon>Cytophagia</taxon>
        <taxon>Cytophagales</taxon>
        <taxon>Roseivirgaceae</taxon>
        <taxon>Roseivirga</taxon>
    </lineage>
</organism>
<dbReference type="OrthoDB" id="9811276at2"/>
<feature type="transmembrane region" description="Helical" evidence="5">
    <location>
        <begin position="12"/>
        <end position="31"/>
    </location>
</feature>
<keyword evidence="4 5" id="KW-0472">Membrane</keyword>
<evidence type="ECO:0000313" key="7">
    <source>
        <dbReference type="EMBL" id="KYG77724.1"/>
    </source>
</evidence>
<dbReference type="GO" id="GO:0005886">
    <property type="term" value="C:plasma membrane"/>
    <property type="evidence" value="ECO:0007669"/>
    <property type="project" value="InterPro"/>
</dbReference>
<evidence type="ECO:0000313" key="8">
    <source>
        <dbReference type="Proteomes" id="UP000075606"/>
    </source>
</evidence>
<evidence type="ECO:0000259" key="6">
    <source>
        <dbReference type="Pfam" id="PF04357"/>
    </source>
</evidence>
<dbReference type="InterPro" id="IPR007452">
    <property type="entry name" value="TamB_C"/>
</dbReference>
<gene>
    <name evidence="7" type="ORF">AWW68_02855</name>
</gene>
<keyword evidence="8" id="KW-1185">Reference proteome</keyword>
<comment type="subcellular location">
    <subcellularLocation>
        <location evidence="1">Membrane</location>
        <topology evidence="1">Single-pass membrane protein</topology>
    </subcellularLocation>
</comment>
<dbReference type="STRING" id="333140.AWW68_02855"/>
<keyword evidence="2 5" id="KW-0812">Transmembrane</keyword>
<evidence type="ECO:0000256" key="3">
    <source>
        <dbReference type="ARBA" id="ARBA00022989"/>
    </source>
</evidence>
<proteinExistence type="predicted"/>
<evidence type="ECO:0000256" key="2">
    <source>
        <dbReference type="ARBA" id="ARBA00022692"/>
    </source>
</evidence>
<feature type="domain" description="Translocation and assembly module TamB C-terminal" evidence="6">
    <location>
        <begin position="1190"/>
        <end position="1645"/>
    </location>
</feature>
<dbReference type="Proteomes" id="UP000075606">
    <property type="component" value="Unassembled WGS sequence"/>
</dbReference>
<comment type="caution">
    <text evidence="7">The sequence shown here is derived from an EMBL/GenBank/DDBJ whole genome shotgun (WGS) entry which is preliminary data.</text>
</comment>
<protein>
    <recommendedName>
        <fullName evidence="6">Translocation and assembly module TamB C-terminal domain-containing protein</fullName>
    </recommendedName>
</protein>